<sequence length="367" mass="39969">MRMADDIPSSFQLTVNAGDSLPGLVLVDQMAEQADSPPLRLVPVGGGQFLLAKMAGLPPDEENSLAGSTSAQDDLATQLAELQAEVLQRLEGISNKLSAVETRYSNLGDMIHSLTAMLRTPTSAGSSASTPSSETRTSMPVCVPSPTGGTVEDYPNGSWLGNPADPDMRVRVPISPQDLEILNRTCTTPEKMALTLLDFLFDREVQASSNISGTGRHGKRQLDPLRIFAIKCHLVHHFTINDYDWHRIKQNMDSKCRTAFRRKNRGMSLSVKAFRDRGGYPSTGSNSSHAEDPAEQLALLSEDALCDIASLQPQIIRTEHGDIQVVQATAEQLAQMERNPQIHILASTEVLSAADIEQDEVEEDLEP</sequence>
<evidence type="ECO:0000256" key="5">
    <source>
        <dbReference type="ARBA" id="ARBA00022853"/>
    </source>
</evidence>
<evidence type="ECO:0000256" key="11">
    <source>
        <dbReference type="ARBA" id="ARBA00023306"/>
    </source>
</evidence>
<evidence type="ECO:0000256" key="2">
    <source>
        <dbReference type="ARBA" id="ARBA00009735"/>
    </source>
</evidence>
<evidence type="ECO:0000259" key="13">
    <source>
        <dbReference type="PROSITE" id="PS51457"/>
    </source>
</evidence>
<accession>A0A224YIS8</accession>
<dbReference type="EMBL" id="GFPF01006422">
    <property type="protein sequence ID" value="MAA17568.1"/>
    <property type="molecule type" value="Transcribed_RNA"/>
</dbReference>
<evidence type="ECO:0000256" key="4">
    <source>
        <dbReference type="ARBA" id="ARBA00022491"/>
    </source>
</evidence>
<dbReference type="Gene3D" id="1.10.10.2590">
    <property type="entry name" value="BEN domain"/>
    <property type="match status" value="1"/>
</dbReference>
<dbReference type="Pfam" id="PF10523">
    <property type="entry name" value="BEN"/>
    <property type="match status" value="1"/>
</dbReference>
<reference evidence="14" key="1">
    <citation type="journal article" date="2017" name="Parasit. Vectors">
        <title>Sialotranscriptomics of Rhipicephalus zambeziensis reveals intricate expression profiles of secretory proteins and suggests tight temporal transcriptional regulation during blood-feeding.</title>
        <authorList>
            <person name="de Castro M.H."/>
            <person name="de Klerk D."/>
            <person name="Pienaar R."/>
            <person name="Rees D.J.G."/>
            <person name="Mans B.J."/>
        </authorList>
    </citation>
    <scope>NUCLEOTIDE SEQUENCE</scope>
    <source>
        <tissue evidence="14">Salivary glands</tissue>
    </source>
</reference>
<dbReference type="AlphaFoldDB" id="A0A224YIS8"/>
<evidence type="ECO:0000256" key="7">
    <source>
        <dbReference type="ARBA" id="ARBA00023054"/>
    </source>
</evidence>
<feature type="compositionally biased region" description="Low complexity" evidence="12">
    <location>
        <begin position="120"/>
        <end position="138"/>
    </location>
</feature>
<dbReference type="GO" id="GO:0003677">
    <property type="term" value="F:DNA binding"/>
    <property type="evidence" value="ECO:0007669"/>
    <property type="project" value="UniProtKB-KW"/>
</dbReference>
<name>A0A224YIS8_9ACAR</name>
<keyword evidence="10" id="KW-0539">Nucleus</keyword>
<dbReference type="GO" id="GO:0042177">
    <property type="term" value="P:negative regulation of protein catabolic process"/>
    <property type="evidence" value="ECO:0007669"/>
    <property type="project" value="TreeGrafter"/>
</dbReference>
<comment type="similarity">
    <text evidence="2">Belongs to the BANP/SMAR1 family.</text>
</comment>
<keyword evidence="11" id="KW-0131">Cell cycle</keyword>
<evidence type="ECO:0000256" key="8">
    <source>
        <dbReference type="ARBA" id="ARBA00023125"/>
    </source>
</evidence>
<dbReference type="InterPro" id="IPR018379">
    <property type="entry name" value="BEN_domain"/>
</dbReference>
<evidence type="ECO:0000256" key="1">
    <source>
        <dbReference type="ARBA" id="ARBA00004123"/>
    </source>
</evidence>
<dbReference type="PANTHER" id="PTHR16243:SF2">
    <property type="entry name" value="PROTEIN BANP"/>
    <property type="match status" value="1"/>
</dbReference>
<dbReference type="InterPro" id="IPR042343">
    <property type="entry name" value="BANP"/>
</dbReference>
<evidence type="ECO:0000256" key="10">
    <source>
        <dbReference type="ARBA" id="ARBA00023242"/>
    </source>
</evidence>
<comment type="subcellular location">
    <subcellularLocation>
        <location evidence="1">Nucleus</location>
    </subcellularLocation>
</comment>
<dbReference type="PROSITE" id="PS51457">
    <property type="entry name" value="BEN"/>
    <property type="match status" value="1"/>
</dbReference>
<evidence type="ECO:0000256" key="6">
    <source>
        <dbReference type="ARBA" id="ARBA00023015"/>
    </source>
</evidence>
<keyword evidence="6" id="KW-0805">Transcription regulation</keyword>
<evidence type="ECO:0000256" key="9">
    <source>
        <dbReference type="ARBA" id="ARBA00023163"/>
    </source>
</evidence>
<keyword evidence="7" id="KW-0175">Coiled coil</keyword>
<feature type="domain" description="BEN" evidence="13">
    <location>
        <begin position="167"/>
        <end position="263"/>
    </location>
</feature>
<dbReference type="GO" id="GO:0006325">
    <property type="term" value="P:chromatin organization"/>
    <property type="evidence" value="ECO:0007669"/>
    <property type="project" value="UniProtKB-KW"/>
</dbReference>
<evidence type="ECO:0000313" key="14">
    <source>
        <dbReference type="EMBL" id="MAA17568.1"/>
    </source>
</evidence>
<protein>
    <recommendedName>
        <fullName evidence="3">Protein BANP</fullName>
    </recommendedName>
</protein>
<keyword evidence="5" id="KW-0156">Chromatin regulator</keyword>
<dbReference type="GO" id="GO:0034504">
    <property type="term" value="P:protein localization to nucleus"/>
    <property type="evidence" value="ECO:0007669"/>
    <property type="project" value="TreeGrafter"/>
</dbReference>
<organism evidence="14">
    <name type="scientific">Rhipicephalus zambeziensis</name>
    <dbReference type="NCBI Taxonomy" id="60191"/>
    <lineage>
        <taxon>Eukaryota</taxon>
        <taxon>Metazoa</taxon>
        <taxon>Ecdysozoa</taxon>
        <taxon>Arthropoda</taxon>
        <taxon>Chelicerata</taxon>
        <taxon>Arachnida</taxon>
        <taxon>Acari</taxon>
        <taxon>Parasitiformes</taxon>
        <taxon>Ixodida</taxon>
        <taxon>Ixodoidea</taxon>
        <taxon>Ixodidae</taxon>
        <taxon>Rhipicephalinae</taxon>
        <taxon>Rhipicephalus</taxon>
        <taxon>Rhipicephalus</taxon>
    </lineage>
</organism>
<feature type="region of interest" description="Disordered" evidence="12">
    <location>
        <begin position="120"/>
        <end position="157"/>
    </location>
</feature>
<evidence type="ECO:0000256" key="3">
    <source>
        <dbReference type="ARBA" id="ARBA00015794"/>
    </source>
</evidence>
<keyword evidence="8" id="KW-0238">DNA-binding</keyword>
<keyword evidence="4" id="KW-0678">Repressor</keyword>
<dbReference type="GO" id="GO:0005634">
    <property type="term" value="C:nucleus"/>
    <property type="evidence" value="ECO:0007669"/>
    <property type="project" value="UniProtKB-SubCell"/>
</dbReference>
<dbReference type="PANTHER" id="PTHR16243">
    <property type="entry name" value="BTG3-ASSOCIATED NUCLEAR PROTEIN BANP"/>
    <property type="match status" value="1"/>
</dbReference>
<evidence type="ECO:0000256" key="12">
    <source>
        <dbReference type="SAM" id="MobiDB-lite"/>
    </source>
</evidence>
<proteinExistence type="inferred from homology"/>
<dbReference type="SMART" id="SM01025">
    <property type="entry name" value="BEN"/>
    <property type="match status" value="1"/>
</dbReference>
<keyword evidence="9" id="KW-0804">Transcription</keyword>